<dbReference type="RefSeq" id="XP_067818048.1">
    <property type="nucleotide sequence ID" value="XM_067964866.1"/>
</dbReference>
<keyword evidence="2" id="KW-1185">Reference proteome</keyword>
<gene>
    <name evidence="1" type="ORF">CCR75_006799</name>
</gene>
<evidence type="ECO:0000313" key="1">
    <source>
        <dbReference type="EMBL" id="TDH68549.1"/>
    </source>
</evidence>
<evidence type="ECO:0000313" key="2">
    <source>
        <dbReference type="Proteomes" id="UP000294530"/>
    </source>
</evidence>
<dbReference type="KEGG" id="blac:94350537"/>
<dbReference type="Proteomes" id="UP000294530">
    <property type="component" value="Unassembled WGS sequence"/>
</dbReference>
<name>A0A976IEA3_BRELC</name>
<organism evidence="1 2">
    <name type="scientific">Bremia lactucae</name>
    <name type="common">Lettuce downy mildew</name>
    <dbReference type="NCBI Taxonomy" id="4779"/>
    <lineage>
        <taxon>Eukaryota</taxon>
        <taxon>Sar</taxon>
        <taxon>Stramenopiles</taxon>
        <taxon>Oomycota</taxon>
        <taxon>Peronosporomycetes</taxon>
        <taxon>Peronosporales</taxon>
        <taxon>Peronosporaceae</taxon>
        <taxon>Bremia</taxon>
    </lineage>
</organism>
<dbReference type="OrthoDB" id="76298at2759"/>
<accession>A0A976IEA3</accession>
<dbReference type="GeneID" id="94350537"/>
<dbReference type="AlphaFoldDB" id="A0A976IEA3"/>
<comment type="caution">
    <text evidence="1">The sequence shown here is derived from an EMBL/GenBank/DDBJ whole genome shotgun (WGS) entry which is preliminary data.</text>
</comment>
<proteinExistence type="predicted"/>
<protein>
    <submittedName>
        <fullName evidence="1">Uncharacterized protein</fullName>
    </submittedName>
</protein>
<reference evidence="1 2" key="1">
    <citation type="journal article" date="2021" name="Genome Biol.">
        <title>AFLAP: assembly-free linkage analysis pipeline using k-mers from genome sequencing data.</title>
        <authorList>
            <person name="Fletcher K."/>
            <person name="Zhang L."/>
            <person name="Gil J."/>
            <person name="Han R."/>
            <person name="Cavanaugh K."/>
            <person name="Michelmore R."/>
        </authorList>
    </citation>
    <scope>NUCLEOTIDE SEQUENCE [LARGE SCALE GENOMIC DNA]</scope>
    <source>
        <strain evidence="1 2">SF5</strain>
    </source>
</reference>
<sequence length="318" mass="36584">MGADGCQCADLEKNEIVRQQRWRELCAKFYYNQDETAKRVLYFFEASKVDEISISAVEETGVDEQFNEAVKALGLRRCMVPGHDDYFAQTPAELTDACAIHRSIHMLEMVKNDVRSGYHEHYAKFNAHAKESQGTSYELWTDETARQQLKVIVQHEYVRTIESRTNMMERFVVFTEKHASNVGSHPFLAGLRASLQWNLESSTIVAWKLSDSVFVESGDSEFTHNALALLVRVLNFSHCESTAIQASKASNKAKIRDWYLDPYLSDQDIRQIIRLIPAAKRLEGNPTGTKLVTRLDRLNVHGQRDERSRFFNRWCVLL</sequence>
<dbReference type="EMBL" id="SHOA02000016">
    <property type="protein sequence ID" value="TDH68549.1"/>
    <property type="molecule type" value="Genomic_DNA"/>
</dbReference>